<dbReference type="GO" id="GO:0010997">
    <property type="term" value="F:anaphase-promoting complex binding"/>
    <property type="evidence" value="ECO:0007669"/>
    <property type="project" value="InterPro"/>
</dbReference>
<accession>A0A1V9ZCT9</accession>
<reference evidence="7 8" key="1">
    <citation type="journal article" date="2014" name="Genome Biol. Evol.">
        <title>The secreted proteins of Achlya hypogyna and Thraustotheca clavata identify the ancestral oomycete secretome and reveal gene acquisitions by horizontal gene transfer.</title>
        <authorList>
            <person name="Misner I."/>
            <person name="Blouin N."/>
            <person name="Leonard G."/>
            <person name="Richards T.A."/>
            <person name="Lane C.E."/>
        </authorList>
    </citation>
    <scope>NUCLEOTIDE SEQUENCE [LARGE SCALE GENOMIC DNA]</scope>
    <source>
        <strain evidence="7 8">ATCC 48635</strain>
    </source>
</reference>
<gene>
    <name evidence="7" type="ORF">ACHHYP_00035</name>
</gene>
<keyword evidence="2" id="KW-0132">Cell division</keyword>
<dbReference type="SMART" id="SM00320">
    <property type="entry name" value="WD40"/>
    <property type="match status" value="2"/>
</dbReference>
<evidence type="ECO:0000256" key="1">
    <source>
        <dbReference type="ARBA" id="ARBA00022574"/>
    </source>
</evidence>
<keyword evidence="8" id="KW-1185">Reference proteome</keyword>
<dbReference type="OrthoDB" id="10263272at2759"/>
<dbReference type="GO" id="GO:0005680">
    <property type="term" value="C:anaphase-promoting complex"/>
    <property type="evidence" value="ECO:0007669"/>
    <property type="project" value="TreeGrafter"/>
</dbReference>
<sequence>MELANKAPSATKSKEDKSAFPISLEPHQRFVREHSSNVVLSATQNMGLVLDCSLVTKEIAGGVHFHSFPIPLLQGSVESLVRIFGVVGHSLFFQSILASCFLGPRNVFGRNEVLEMDNGAMTKVAMQVEVAAPTYMVLKLTSDVLDGDSFHIDVETKDDYSMHVRLRNHPALNPAATQIAAACHSLPLLCYFLLQSICPFRRRKIATVFCKPMSTAKTAPVPGAPPRQRAVTPTSRPPTPSHGARATHRPQRLGKQLPDRYIPMRSAMRMDYCTYAIAEPIAEGTVASGDSLPTHQDMLFASLLATPEDGTRLLRYRPRPRPLSPAVMLRQPMLREAQSGRHIPTAPTRILDAPELRDDYYLNLVAWGSANLLAVALGQLVYLYNVETGSVAALPAATGPGDYVTSVVWTSARQLAVGTCKAALQLWDVGAGKPVRTLPGHAERIGALAFHGTLLASGSRDTQVRLLPCVADAG</sequence>
<dbReference type="GO" id="GO:1905786">
    <property type="term" value="P:positive regulation of anaphase-promoting complex-dependent catabolic process"/>
    <property type="evidence" value="ECO:0007669"/>
    <property type="project" value="TreeGrafter"/>
</dbReference>
<dbReference type="Proteomes" id="UP000243579">
    <property type="component" value="Unassembled WGS sequence"/>
</dbReference>
<evidence type="ECO:0000256" key="2">
    <source>
        <dbReference type="ARBA" id="ARBA00022618"/>
    </source>
</evidence>
<evidence type="ECO:0000313" key="7">
    <source>
        <dbReference type="EMBL" id="OQR95804.1"/>
    </source>
</evidence>
<feature type="region of interest" description="Disordered" evidence="6">
    <location>
        <begin position="216"/>
        <end position="252"/>
    </location>
</feature>
<name>A0A1V9ZCT9_ACHHY</name>
<dbReference type="InterPro" id="IPR015943">
    <property type="entry name" value="WD40/YVTN_repeat-like_dom_sf"/>
</dbReference>
<dbReference type="InterPro" id="IPR036322">
    <property type="entry name" value="WD40_repeat_dom_sf"/>
</dbReference>
<dbReference type="GO" id="GO:0031145">
    <property type="term" value="P:anaphase-promoting complex-dependent catabolic process"/>
    <property type="evidence" value="ECO:0007669"/>
    <property type="project" value="TreeGrafter"/>
</dbReference>
<dbReference type="SUPFAM" id="SSF50978">
    <property type="entry name" value="WD40 repeat-like"/>
    <property type="match status" value="1"/>
</dbReference>
<evidence type="ECO:0000256" key="6">
    <source>
        <dbReference type="SAM" id="MobiDB-lite"/>
    </source>
</evidence>
<evidence type="ECO:0000313" key="8">
    <source>
        <dbReference type="Proteomes" id="UP000243579"/>
    </source>
</evidence>
<dbReference type="EMBL" id="JNBR01000199">
    <property type="protein sequence ID" value="OQR95804.1"/>
    <property type="molecule type" value="Genomic_DNA"/>
</dbReference>
<evidence type="ECO:0000256" key="3">
    <source>
        <dbReference type="ARBA" id="ARBA00022737"/>
    </source>
</evidence>
<evidence type="ECO:0000256" key="4">
    <source>
        <dbReference type="ARBA" id="ARBA00022776"/>
    </source>
</evidence>
<keyword evidence="1" id="KW-0853">WD repeat</keyword>
<dbReference type="InterPro" id="IPR033010">
    <property type="entry name" value="Cdc20/Fizzy"/>
</dbReference>
<dbReference type="AlphaFoldDB" id="A0A1V9ZCT9"/>
<evidence type="ECO:0000256" key="5">
    <source>
        <dbReference type="ARBA" id="ARBA00023306"/>
    </source>
</evidence>
<dbReference type="PANTHER" id="PTHR19918">
    <property type="entry name" value="CELL DIVISION CYCLE 20 CDC20 FIZZY -RELATED"/>
    <property type="match status" value="1"/>
</dbReference>
<dbReference type="GO" id="GO:1990757">
    <property type="term" value="F:ubiquitin ligase activator activity"/>
    <property type="evidence" value="ECO:0007669"/>
    <property type="project" value="TreeGrafter"/>
</dbReference>
<dbReference type="Gene3D" id="2.130.10.10">
    <property type="entry name" value="YVTN repeat-like/Quinoprotein amine dehydrogenase"/>
    <property type="match status" value="1"/>
</dbReference>
<organism evidence="7 8">
    <name type="scientific">Achlya hypogyna</name>
    <name type="common">Oomycete</name>
    <name type="synonym">Protoachlya hypogyna</name>
    <dbReference type="NCBI Taxonomy" id="1202772"/>
    <lineage>
        <taxon>Eukaryota</taxon>
        <taxon>Sar</taxon>
        <taxon>Stramenopiles</taxon>
        <taxon>Oomycota</taxon>
        <taxon>Saprolegniomycetes</taxon>
        <taxon>Saprolegniales</taxon>
        <taxon>Achlyaceae</taxon>
        <taxon>Achlya</taxon>
    </lineage>
</organism>
<keyword evidence="4" id="KW-0498">Mitosis</keyword>
<protein>
    <submittedName>
        <fullName evidence="7">Anaphase promoting complex protein</fullName>
    </submittedName>
</protein>
<keyword evidence="5" id="KW-0131">Cell cycle</keyword>
<dbReference type="InterPro" id="IPR001680">
    <property type="entry name" value="WD40_rpt"/>
</dbReference>
<dbReference type="Pfam" id="PF00400">
    <property type="entry name" value="WD40"/>
    <property type="match status" value="1"/>
</dbReference>
<proteinExistence type="predicted"/>
<dbReference type="GO" id="GO:0051301">
    <property type="term" value="P:cell division"/>
    <property type="evidence" value="ECO:0007669"/>
    <property type="project" value="UniProtKB-KW"/>
</dbReference>
<dbReference type="STRING" id="1202772.A0A1V9ZCT9"/>
<comment type="caution">
    <text evidence="7">The sequence shown here is derived from an EMBL/GenBank/DDBJ whole genome shotgun (WGS) entry which is preliminary data.</text>
</comment>
<keyword evidence="3" id="KW-0677">Repeat</keyword>
<dbReference type="PANTHER" id="PTHR19918:SF8">
    <property type="entry name" value="FI02843P"/>
    <property type="match status" value="1"/>
</dbReference>